<dbReference type="PANTHER" id="PTHR47706:SF4">
    <property type="entry name" value="NMRA-LIKE DOMAIN-CONTAINING PROTEIN"/>
    <property type="match status" value="1"/>
</dbReference>
<dbReference type="InterPro" id="IPR051609">
    <property type="entry name" value="NmrA/Isoflavone_reductase-like"/>
</dbReference>
<sequence length="199" mass="22017">MSKRVAISGGSGNVAQEVIDAIVSRDRYKVVVLSRRDAPAGATERVEWRKVDYHNHASLIAALDGIDTLLSFVATTDMDAAFEFQKLLIQAAIEAGQIEYCLFQPGFFTEYFAAPHRTAKHFHTFKMFADFEYRRAIILEGSEDAPLTLTTVEDMAKVVALALEYTGKWPTVGGFQGTQTTLSAFLSLAESIRGPFQIE</sequence>
<keyword evidence="6" id="KW-1185">Reference proteome</keyword>
<evidence type="ECO:0000256" key="2">
    <source>
        <dbReference type="ARBA" id="ARBA00022857"/>
    </source>
</evidence>
<dbReference type="PANTHER" id="PTHR47706">
    <property type="entry name" value="NMRA-LIKE FAMILY PROTEIN"/>
    <property type="match status" value="1"/>
</dbReference>
<gene>
    <name evidence="5" type="ORF">ACET3X_007525</name>
</gene>
<comment type="caution">
    <text evidence="5">The sequence shown here is derived from an EMBL/GenBank/DDBJ whole genome shotgun (WGS) entry which is preliminary data.</text>
</comment>
<keyword evidence="2" id="KW-0521">NADP</keyword>
<dbReference type="Gene3D" id="3.40.50.720">
    <property type="entry name" value="NAD(P)-binding Rossmann-like Domain"/>
    <property type="match status" value="1"/>
</dbReference>
<keyword evidence="3" id="KW-0560">Oxidoreductase</keyword>
<dbReference type="SUPFAM" id="SSF51735">
    <property type="entry name" value="NAD(P)-binding Rossmann-fold domains"/>
    <property type="match status" value="1"/>
</dbReference>
<evidence type="ECO:0000313" key="5">
    <source>
        <dbReference type="EMBL" id="KAL1794104.1"/>
    </source>
</evidence>
<dbReference type="Pfam" id="PF05368">
    <property type="entry name" value="NmrA"/>
    <property type="match status" value="1"/>
</dbReference>
<evidence type="ECO:0000256" key="1">
    <source>
        <dbReference type="ARBA" id="ARBA00005725"/>
    </source>
</evidence>
<evidence type="ECO:0000256" key="3">
    <source>
        <dbReference type="ARBA" id="ARBA00023002"/>
    </source>
</evidence>
<accession>A0ABR3UEP6</accession>
<dbReference type="InterPro" id="IPR036291">
    <property type="entry name" value="NAD(P)-bd_dom_sf"/>
</dbReference>
<dbReference type="GeneID" id="96087847"/>
<dbReference type="InterPro" id="IPR008030">
    <property type="entry name" value="NmrA-like"/>
</dbReference>
<feature type="domain" description="NmrA-like" evidence="4">
    <location>
        <begin position="1"/>
        <end position="128"/>
    </location>
</feature>
<evidence type="ECO:0000259" key="4">
    <source>
        <dbReference type="Pfam" id="PF05368"/>
    </source>
</evidence>
<reference evidence="5 6" key="1">
    <citation type="submission" date="2024-09" db="EMBL/GenBank/DDBJ databases">
        <title>T2T genomes of carrot and Alternaria dauci and their utility for understanding host-pathogen interaction during carrot leaf blight disease.</title>
        <authorList>
            <person name="Liu W."/>
            <person name="Xu S."/>
            <person name="Ou C."/>
            <person name="Liu X."/>
            <person name="Zhuang F."/>
            <person name="Deng X.W."/>
        </authorList>
    </citation>
    <scope>NUCLEOTIDE SEQUENCE [LARGE SCALE GENOMIC DNA]</scope>
    <source>
        <strain evidence="5 6">A2016</strain>
    </source>
</reference>
<proteinExistence type="inferred from homology"/>
<name>A0ABR3UEP6_9PLEO</name>
<organism evidence="5 6">
    <name type="scientific">Alternaria dauci</name>
    <dbReference type="NCBI Taxonomy" id="48095"/>
    <lineage>
        <taxon>Eukaryota</taxon>
        <taxon>Fungi</taxon>
        <taxon>Dikarya</taxon>
        <taxon>Ascomycota</taxon>
        <taxon>Pezizomycotina</taxon>
        <taxon>Dothideomycetes</taxon>
        <taxon>Pleosporomycetidae</taxon>
        <taxon>Pleosporales</taxon>
        <taxon>Pleosporineae</taxon>
        <taxon>Pleosporaceae</taxon>
        <taxon>Alternaria</taxon>
        <taxon>Alternaria sect. Porri</taxon>
    </lineage>
</organism>
<dbReference type="EMBL" id="JBHGVX010000007">
    <property type="protein sequence ID" value="KAL1794104.1"/>
    <property type="molecule type" value="Genomic_DNA"/>
</dbReference>
<evidence type="ECO:0000313" key="6">
    <source>
        <dbReference type="Proteomes" id="UP001578633"/>
    </source>
</evidence>
<dbReference type="Proteomes" id="UP001578633">
    <property type="component" value="Chromosome 7"/>
</dbReference>
<protein>
    <recommendedName>
        <fullName evidence="4">NmrA-like domain-containing protein</fullName>
    </recommendedName>
</protein>
<comment type="similarity">
    <text evidence="1">Belongs to the NmrA-type oxidoreductase family. Isoflavone reductase subfamily.</text>
</comment>
<dbReference type="RefSeq" id="XP_069304688.1">
    <property type="nucleotide sequence ID" value="XM_069453681.1"/>
</dbReference>